<evidence type="ECO:0000256" key="7">
    <source>
        <dbReference type="ARBA" id="ARBA00022737"/>
    </source>
</evidence>
<evidence type="ECO:0000256" key="2">
    <source>
        <dbReference type="ARBA" id="ARBA00004286"/>
    </source>
</evidence>
<evidence type="ECO:0000256" key="14">
    <source>
        <dbReference type="PROSITE-ProRule" id="PRU00023"/>
    </source>
</evidence>
<feature type="compositionally biased region" description="Polar residues" evidence="16">
    <location>
        <begin position="847"/>
        <end position="862"/>
    </location>
</feature>
<dbReference type="InterPro" id="IPR036770">
    <property type="entry name" value="Ankyrin_rpt-contain_sf"/>
</dbReference>
<dbReference type="PANTHER" id="PTHR46358">
    <property type="entry name" value="TONSOKU-LIKE PROTEIN"/>
    <property type="match status" value="1"/>
</dbReference>
<evidence type="ECO:0000256" key="3">
    <source>
        <dbReference type="ARBA" id="ARBA00010999"/>
    </source>
</evidence>
<dbReference type="InterPro" id="IPR001611">
    <property type="entry name" value="Leu-rich_rpt"/>
</dbReference>
<feature type="region of interest" description="Disordered" evidence="16">
    <location>
        <begin position="462"/>
        <end position="511"/>
    </location>
</feature>
<dbReference type="GO" id="GO:0031297">
    <property type="term" value="P:replication fork processing"/>
    <property type="evidence" value="ECO:0007669"/>
    <property type="project" value="TreeGrafter"/>
</dbReference>
<feature type="repeat" description="TPR" evidence="15">
    <location>
        <begin position="161"/>
        <end position="194"/>
    </location>
</feature>
<evidence type="ECO:0000313" key="17">
    <source>
        <dbReference type="EMBL" id="CAG9821841.1"/>
    </source>
</evidence>
<reference evidence="17" key="2">
    <citation type="submission" date="2022-10" db="EMBL/GenBank/DDBJ databases">
        <authorList>
            <consortium name="ENA_rothamsted_submissions"/>
            <consortium name="culmorum"/>
            <person name="King R."/>
        </authorList>
    </citation>
    <scope>NUCLEOTIDE SEQUENCE</scope>
</reference>
<feature type="compositionally biased region" description="Acidic residues" evidence="16">
    <location>
        <begin position="462"/>
        <end position="500"/>
    </location>
</feature>
<evidence type="ECO:0000256" key="9">
    <source>
        <dbReference type="ARBA" id="ARBA00022803"/>
    </source>
</evidence>
<feature type="repeat" description="TPR" evidence="15">
    <location>
        <begin position="27"/>
        <end position="60"/>
    </location>
</feature>
<feature type="region of interest" description="Disordered" evidence="16">
    <location>
        <begin position="731"/>
        <end position="758"/>
    </location>
</feature>
<feature type="compositionally biased region" description="Polar residues" evidence="16">
    <location>
        <begin position="743"/>
        <end position="753"/>
    </location>
</feature>
<evidence type="ECO:0000256" key="13">
    <source>
        <dbReference type="ARBA" id="ARBA00023242"/>
    </source>
</evidence>
<keyword evidence="12" id="KW-0234">DNA repair</keyword>
<keyword evidence="5" id="KW-0158">Chromosome</keyword>
<evidence type="ECO:0000256" key="12">
    <source>
        <dbReference type="ARBA" id="ARBA00023204"/>
    </source>
</evidence>
<dbReference type="PROSITE" id="PS50297">
    <property type="entry name" value="ANK_REP_REGION"/>
    <property type="match status" value="3"/>
</dbReference>
<protein>
    <recommendedName>
        <fullName evidence="4">Tonsoku-like protein</fullName>
    </recommendedName>
</protein>
<feature type="compositionally biased region" description="Polar residues" evidence="16">
    <location>
        <begin position="870"/>
        <end position="887"/>
    </location>
</feature>
<dbReference type="GO" id="GO:0043596">
    <property type="term" value="C:nuclear replication fork"/>
    <property type="evidence" value="ECO:0007669"/>
    <property type="project" value="TreeGrafter"/>
</dbReference>
<dbReference type="GO" id="GO:0000724">
    <property type="term" value="P:double-strand break repair via homologous recombination"/>
    <property type="evidence" value="ECO:0007669"/>
    <property type="project" value="TreeGrafter"/>
</dbReference>
<dbReference type="Pfam" id="PF12796">
    <property type="entry name" value="Ank_2"/>
    <property type="match status" value="1"/>
</dbReference>
<proteinExistence type="inferred from homology"/>
<evidence type="ECO:0000256" key="6">
    <source>
        <dbReference type="ARBA" id="ARBA00022614"/>
    </source>
</evidence>
<name>A0A9N9SGN3_PHACE</name>
<dbReference type="Gene3D" id="1.25.40.10">
    <property type="entry name" value="Tetratricopeptide repeat domain"/>
    <property type="match status" value="3"/>
</dbReference>
<comment type="subcellular location">
    <subcellularLocation>
        <location evidence="2">Chromosome</location>
    </subcellularLocation>
    <subcellularLocation>
        <location evidence="1">Nucleus</location>
    </subcellularLocation>
</comment>
<accession>A0A9N9SGN3</accession>
<dbReference type="InterPro" id="IPR032675">
    <property type="entry name" value="LRR_dom_sf"/>
</dbReference>
<dbReference type="PANTHER" id="PTHR46358:SF1">
    <property type="entry name" value="TONSOKU-LIKE PROTEIN"/>
    <property type="match status" value="1"/>
</dbReference>
<dbReference type="Gene3D" id="3.80.10.10">
    <property type="entry name" value="Ribonuclease Inhibitor"/>
    <property type="match status" value="1"/>
</dbReference>
<feature type="region of interest" description="Disordered" evidence="16">
    <location>
        <begin position="786"/>
        <end position="814"/>
    </location>
</feature>
<dbReference type="OrthoDB" id="273147at2759"/>
<dbReference type="InterPro" id="IPR052311">
    <property type="entry name" value="MMS22L-TONSL_complex_comp"/>
</dbReference>
<evidence type="ECO:0000313" key="18">
    <source>
        <dbReference type="Proteomes" id="UP001153737"/>
    </source>
</evidence>
<keyword evidence="18" id="KW-1185">Reference proteome</keyword>
<evidence type="ECO:0000256" key="16">
    <source>
        <dbReference type="SAM" id="MobiDB-lite"/>
    </source>
</evidence>
<keyword evidence="7" id="KW-0677">Repeat</keyword>
<dbReference type="Pfam" id="PF13424">
    <property type="entry name" value="TPR_12"/>
    <property type="match status" value="2"/>
</dbReference>
<evidence type="ECO:0000256" key="5">
    <source>
        <dbReference type="ARBA" id="ARBA00022454"/>
    </source>
</evidence>
<feature type="region of interest" description="Disordered" evidence="16">
    <location>
        <begin position="847"/>
        <end position="887"/>
    </location>
</feature>
<keyword evidence="13" id="KW-0539">Nucleus</keyword>
<dbReference type="PROSITE" id="PS50088">
    <property type="entry name" value="ANK_REPEAT"/>
    <property type="match status" value="3"/>
</dbReference>
<evidence type="ECO:0000256" key="11">
    <source>
        <dbReference type="ARBA" id="ARBA00023043"/>
    </source>
</evidence>
<dbReference type="SMART" id="SM00248">
    <property type="entry name" value="ANK"/>
    <property type="match status" value="3"/>
</dbReference>
<organism evidence="17 18">
    <name type="scientific">Phaedon cochleariae</name>
    <name type="common">Mustard beetle</name>
    <dbReference type="NCBI Taxonomy" id="80249"/>
    <lineage>
        <taxon>Eukaryota</taxon>
        <taxon>Metazoa</taxon>
        <taxon>Ecdysozoa</taxon>
        <taxon>Arthropoda</taxon>
        <taxon>Hexapoda</taxon>
        <taxon>Insecta</taxon>
        <taxon>Pterygota</taxon>
        <taxon>Neoptera</taxon>
        <taxon>Endopterygota</taxon>
        <taxon>Coleoptera</taxon>
        <taxon>Polyphaga</taxon>
        <taxon>Cucujiformia</taxon>
        <taxon>Chrysomeloidea</taxon>
        <taxon>Chrysomelidae</taxon>
        <taxon>Chrysomelinae</taxon>
        <taxon>Chrysomelini</taxon>
        <taxon>Phaedon</taxon>
    </lineage>
</organism>
<evidence type="ECO:0000256" key="10">
    <source>
        <dbReference type="ARBA" id="ARBA00022853"/>
    </source>
</evidence>
<feature type="repeat" description="ANK" evidence="14">
    <location>
        <begin position="595"/>
        <end position="627"/>
    </location>
</feature>
<reference evidence="17" key="1">
    <citation type="submission" date="2022-01" db="EMBL/GenBank/DDBJ databases">
        <authorList>
            <person name="King R."/>
        </authorList>
    </citation>
    <scope>NUCLEOTIDE SEQUENCE</scope>
</reference>
<keyword evidence="8" id="KW-0227">DNA damage</keyword>
<dbReference type="Proteomes" id="UP001153737">
    <property type="component" value="Chromosome 5"/>
</dbReference>
<sequence length="1362" mass="153552">MEEARKAKILNKRKRKAENENNKLLIVSTSADLAELHMKQGRYEEAIEEYETIANIYKSNNKLEYAKAHRGIGEAYMGLQKFEEALKHQKIYLNIALEEKNDIEQQRAYATIGHMYLSHYLETQNDPEKNLNIAYTNFMKSLMIAENLTGIPKLEKADMLARLLSNLGLVKESLGDYTKASELLKRSVAMCKQHDIYEQLIRGYMSIASLHDKHGQSNDINDAIHHYNLAIDAAKNLKGNVDLICAALLAKSDLLIKVSDFHSAKQALLKAYKLRTPNIQERDVIEKNLRIVASMCQLEDKLFVSCNNDKELEKLYEQMGDYACSLKHFSKAIEYYKLTLKHAEKSGTNGKTLASYYYSLGECYKDMSQYKEAEKYYEKEYNLCDNLKDNLNTLSKIADTKETANAPVTEVKAVYERALKNCQNSGNLKEERRMVERCIKYLQRSNNPSDASQMVKYLESLDVPDDEESSSSSENESEEVETGYEIDLEDITDNSEDSDIEQQSKIESSSVIGRRRNKNIVKKNAKGESKLHLACISGQVPVVQHLLQQGHPVNVRDNSGWLPLHEACNHGHLDIVRMLLDKGATINDRGGTQCDGITPLYDAANNGHLRIVELLLDRGASAVVKTDTGDSALNVLRTWHRKDPFVGEDLELYEKLTKRMSEVLEKLGHKVDEEDADCGDNRERDKEKRTRLVIGGKENRSRSYQELVEAPYTEDTNLTDFFEDDGDQFLRKVTPPRKKSTTEPKPSQSSSKRPTLIPENDLFDDWLEDDIGLMNAAKKRKTNCFEGSESTIGRGSKVRTSMSPRISQKSPLKRVSSETYIPEIIPIMDKSDSDSIQSLPFQERNASLTQFSNKTRKSSTSPFPRKIPLSKNNSFEGNSSRQPKITNFVSSRSYVEADSTTPSSSQEAPHSQVAPQIPLTVDLMVFVDVKVEGMVFRVPVRVSQLQTHSIGWLAEEAALKYARKECSRPCLELETTSGALLSNEDPLTLLFPLGTMTAEPVVGKIVKLCLPPLIERYKEACSQMNSTANTIVSSTVEEMSVRLSLENSGLLSTTLTPLCTALNHQTSLLEINLSGNFVDTSCLAKLCFSLPSLVNLSILNLSSTGLQAVHLAEFVKIFTSASKPILEKLTCLDLSDNPLRNKSLQHLSEITKYLRLRSLNLSNCRFDRNLFQEDRHCLTLENVERLDVSDNRLQTGDIKKLVSWSAPGVLTELDVGRNDGGNRNVLGSLLELWREQTDSVAPKSLNLSRCNVDENELYDLLSSRKSLERLNLSYNPNLTGISLRRLLEYPNLQEINLLGCQNIFQYFDQIQDFQATAHRVLKISADANSRCDKIVKLTEAFRKLFSNVSAETGDVLIVRGSK</sequence>
<dbReference type="PROSITE" id="PS50005">
    <property type="entry name" value="TPR"/>
    <property type="match status" value="3"/>
</dbReference>
<dbReference type="InterPro" id="IPR019734">
    <property type="entry name" value="TPR_rpt"/>
</dbReference>
<dbReference type="InterPro" id="IPR002110">
    <property type="entry name" value="Ankyrin_rpt"/>
</dbReference>
<dbReference type="InterPro" id="IPR011990">
    <property type="entry name" value="TPR-like_helical_dom_sf"/>
</dbReference>
<dbReference type="SMART" id="SM00028">
    <property type="entry name" value="TPR"/>
    <property type="match status" value="6"/>
</dbReference>
<feature type="repeat" description="ANK" evidence="14">
    <location>
        <begin position="526"/>
        <end position="558"/>
    </location>
</feature>
<evidence type="ECO:0000256" key="1">
    <source>
        <dbReference type="ARBA" id="ARBA00004123"/>
    </source>
</evidence>
<dbReference type="Pfam" id="PF00023">
    <property type="entry name" value="Ank"/>
    <property type="match status" value="1"/>
</dbReference>
<dbReference type="SUPFAM" id="SSF52047">
    <property type="entry name" value="RNI-like"/>
    <property type="match status" value="1"/>
</dbReference>
<feature type="repeat" description="ANK" evidence="14">
    <location>
        <begin position="559"/>
        <end position="591"/>
    </location>
</feature>
<evidence type="ECO:0000256" key="15">
    <source>
        <dbReference type="PROSITE-ProRule" id="PRU00339"/>
    </source>
</evidence>
<comment type="similarity">
    <text evidence="3">Belongs to the Tonsoku family.</text>
</comment>
<evidence type="ECO:0000256" key="4">
    <source>
        <dbReference type="ARBA" id="ARBA00017829"/>
    </source>
</evidence>
<dbReference type="PROSITE" id="PS51450">
    <property type="entry name" value="LRR"/>
    <property type="match status" value="1"/>
</dbReference>
<keyword evidence="9 15" id="KW-0802">TPR repeat</keyword>
<keyword evidence="10" id="KW-0156">Chromatin regulator</keyword>
<evidence type="ECO:0000256" key="8">
    <source>
        <dbReference type="ARBA" id="ARBA00022763"/>
    </source>
</evidence>
<dbReference type="SUPFAM" id="SSF48403">
    <property type="entry name" value="Ankyrin repeat"/>
    <property type="match status" value="1"/>
</dbReference>
<feature type="repeat" description="TPR" evidence="15">
    <location>
        <begin position="354"/>
        <end position="387"/>
    </location>
</feature>
<feature type="compositionally biased region" description="Polar residues" evidence="16">
    <location>
        <begin position="788"/>
        <end position="810"/>
    </location>
</feature>
<gene>
    <name evidence="17" type="ORF">PHAECO_LOCUS9440</name>
</gene>
<dbReference type="Pfam" id="PF13374">
    <property type="entry name" value="TPR_10"/>
    <property type="match status" value="1"/>
</dbReference>
<dbReference type="SUPFAM" id="SSF48452">
    <property type="entry name" value="TPR-like"/>
    <property type="match status" value="1"/>
</dbReference>
<dbReference type="EMBL" id="OU896711">
    <property type="protein sequence ID" value="CAG9821841.1"/>
    <property type="molecule type" value="Genomic_DNA"/>
</dbReference>
<dbReference type="GO" id="GO:0006325">
    <property type="term" value="P:chromatin organization"/>
    <property type="evidence" value="ECO:0007669"/>
    <property type="project" value="UniProtKB-KW"/>
</dbReference>
<dbReference type="SUPFAM" id="SSF81901">
    <property type="entry name" value="HCP-like"/>
    <property type="match status" value="1"/>
</dbReference>
<keyword evidence="6" id="KW-0433">Leucine-rich repeat</keyword>
<keyword evidence="11 14" id="KW-0040">ANK repeat</keyword>
<dbReference type="Gene3D" id="1.25.40.20">
    <property type="entry name" value="Ankyrin repeat-containing domain"/>
    <property type="match status" value="1"/>
</dbReference>
<feature type="compositionally biased region" description="Polar residues" evidence="16">
    <location>
        <begin position="501"/>
        <end position="511"/>
    </location>
</feature>